<evidence type="ECO:0000256" key="2">
    <source>
        <dbReference type="ARBA" id="ARBA00022598"/>
    </source>
</evidence>
<dbReference type="InterPro" id="IPR045851">
    <property type="entry name" value="AMP-bd_C_sf"/>
</dbReference>
<evidence type="ECO:0000313" key="9">
    <source>
        <dbReference type="Proteomes" id="UP000824160"/>
    </source>
</evidence>
<keyword evidence="4" id="KW-0067">ATP-binding</keyword>
<feature type="domain" description="AMP-dependent synthetase/ligase" evidence="6">
    <location>
        <begin position="38"/>
        <end position="409"/>
    </location>
</feature>
<dbReference type="InterPro" id="IPR020845">
    <property type="entry name" value="AMP-binding_CS"/>
</dbReference>
<dbReference type="GO" id="GO:0004321">
    <property type="term" value="F:fatty-acyl-CoA synthase activity"/>
    <property type="evidence" value="ECO:0007669"/>
    <property type="project" value="TreeGrafter"/>
</dbReference>
<proteinExistence type="inferred from homology"/>
<evidence type="ECO:0000256" key="4">
    <source>
        <dbReference type="ARBA" id="ARBA00022840"/>
    </source>
</evidence>
<dbReference type="PANTHER" id="PTHR43605">
    <property type="entry name" value="ACYL-COENZYME A SYNTHETASE"/>
    <property type="match status" value="1"/>
</dbReference>
<dbReference type="FunFam" id="3.30.300.30:FF:000005">
    <property type="entry name" value="Acyl-coenzyme A synthetase ACSM5, mitochondrial"/>
    <property type="match status" value="1"/>
</dbReference>
<dbReference type="InterPro" id="IPR000873">
    <property type="entry name" value="AMP-dep_synth/lig_dom"/>
</dbReference>
<evidence type="ECO:0000313" key="8">
    <source>
        <dbReference type="EMBL" id="HIT94270.1"/>
    </source>
</evidence>
<dbReference type="SUPFAM" id="SSF56801">
    <property type="entry name" value="Acetyl-CoA synthetase-like"/>
    <property type="match status" value="1"/>
</dbReference>
<evidence type="ECO:0000256" key="5">
    <source>
        <dbReference type="SAM" id="Phobius"/>
    </source>
</evidence>
<comment type="similarity">
    <text evidence="1">Belongs to the ATP-dependent AMP-binding enzyme family.</text>
</comment>
<sequence length="557" mass="63220">MKLLHQKFCRESFNEDGVIQHFEPVYDEHFNFAYDVIDEIARNEPERRAMVWCNVAGEQRSFTFGEISEYASRAAALFKEQGICRGDRVMLVLKRHYQFWFAILGLHKLGAIAIPATHLLTAKDFLYRFKSAGVTAIVASAEDDVCQHVEGAMKDYPDIRTRFIVRGEREGWLPFDAMIEETAPMTQRMETLAIDTLLLYFTSGTTGYPKMVCHDHTYPIAHIVTAKYWHNVDPDGLHLTVSETGWAKSVWGKLYGQWFLGAGIFVYDFDRFIPADLLAKIQEYRITTFCAPPTIYRFLIKEGLENYDLSSLKYVTTAGEALNPEVFRQFEQKTGLRIHEAFGQTETTVLMGNFVGAKDEKVGSLGKASPLYDVDIVDENDQPLPPGETGEIVVRTPEGVHPIGMFQKYYDGGDPEAAKTEDVWHDGYYHTCDTAWKDEDGFFWYVGRTDDVIKSSGYRIGPFEIESVLMELPQVLECGVTGVPDPVRGTVVKATIVLAKGYTPSDELAKEIQTYVKKQTAPYKYPRVIEFVDELPKTISGKIRRVELRKSGKTQQS</sequence>
<protein>
    <submittedName>
        <fullName evidence="8">AMP-binding protein</fullName>
    </submittedName>
</protein>
<dbReference type="GO" id="GO:0005524">
    <property type="term" value="F:ATP binding"/>
    <property type="evidence" value="ECO:0007669"/>
    <property type="project" value="UniProtKB-KW"/>
</dbReference>
<evidence type="ECO:0000256" key="1">
    <source>
        <dbReference type="ARBA" id="ARBA00006432"/>
    </source>
</evidence>
<keyword evidence="3" id="KW-0547">Nucleotide-binding</keyword>
<dbReference type="InterPro" id="IPR042099">
    <property type="entry name" value="ANL_N_sf"/>
</dbReference>
<accession>A0A9D1KRM7</accession>
<dbReference type="Pfam" id="PF00501">
    <property type="entry name" value="AMP-binding"/>
    <property type="match status" value="1"/>
</dbReference>
<dbReference type="Proteomes" id="UP000824160">
    <property type="component" value="Unassembled WGS sequence"/>
</dbReference>
<feature type="transmembrane region" description="Helical" evidence="5">
    <location>
        <begin position="99"/>
        <end position="120"/>
    </location>
</feature>
<name>A0A9D1KRM7_9FIRM</name>
<dbReference type="GO" id="GO:0006637">
    <property type="term" value="P:acyl-CoA metabolic process"/>
    <property type="evidence" value="ECO:0007669"/>
    <property type="project" value="TreeGrafter"/>
</dbReference>
<organism evidence="8 9">
    <name type="scientific">Candidatus Faecivivens stercoripullorum</name>
    <dbReference type="NCBI Taxonomy" id="2840805"/>
    <lineage>
        <taxon>Bacteria</taxon>
        <taxon>Bacillati</taxon>
        <taxon>Bacillota</taxon>
        <taxon>Clostridia</taxon>
        <taxon>Eubacteriales</taxon>
        <taxon>Oscillospiraceae</taxon>
        <taxon>Oscillospiraceae incertae sedis</taxon>
        <taxon>Candidatus Faecivivens</taxon>
    </lineage>
</organism>
<dbReference type="PANTHER" id="PTHR43605:SF10">
    <property type="entry name" value="ACYL-COA SYNTHETASE MEDIUM CHAIN FAMILY MEMBER 3"/>
    <property type="match status" value="1"/>
</dbReference>
<dbReference type="GO" id="GO:0016405">
    <property type="term" value="F:CoA-ligase activity"/>
    <property type="evidence" value="ECO:0007669"/>
    <property type="project" value="UniProtKB-ARBA"/>
</dbReference>
<keyword evidence="2" id="KW-0436">Ligase</keyword>
<dbReference type="PROSITE" id="PS00455">
    <property type="entry name" value="AMP_BINDING"/>
    <property type="match status" value="1"/>
</dbReference>
<dbReference type="Gene3D" id="3.30.300.30">
    <property type="match status" value="1"/>
</dbReference>
<feature type="domain" description="AMP-binding enzyme C-terminal" evidence="7">
    <location>
        <begin position="464"/>
        <end position="542"/>
    </location>
</feature>
<reference evidence="8" key="2">
    <citation type="journal article" date="2021" name="PeerJ">
        <title>Extensive microbial diversity within the chicken gut microbiome revealed by metagenomics and culture.</title>
        <authorList>
            <person name="Gilroy R."/>
            <person name="Ravi A."/>
            <person name="Getino M."/>
            <person name="Pursley I."/>
            <person name="Horton D.L."/>
            <person name="Alikhan N.F."/>
            <person name="Baker D."/>
            <person name="Gharbi K."/>
            <person name="Hall N."/>
            <person name="Watson M."/>
            <person name="Adriaenssens E.M."/>
            <person name="Foster-Nyarko E."/>
            <person name="Jarju S."/>
            <person name="Secka A."/>
            <person name="Antonio M."/>
            <person name="Oren A."/>
            <person name="Chaudhuri R.R."/>
            <person name="La Ragione R."/>
            <person name="Hildebrand F."/>
            <person name="Pallen M.J."/>
        </authorList>
    </citation>
    <scope>NUCLEOTIDE SEQUENCE</scope>
    <source>
        <strain evidence="8">ChiBcec7-5410</strain>
    </source>
</reference>
<dbReference type="GO" id="GO:0015645">
    <property type="term" value="F:fatty acid ligase activity"/>
    <property type="evidence" value="ECO:0007669"/>
    <property type="project" value="TreeGrafter"/>
</dbReference>
<dbReference type="GO" id="GO:0006633">
    <property type="term" value="P:fatty acid biosynthetic process"/>
    <property type="evidence" value="ECO:0007669"/>
    <property type="project" value="TreeGrafter"/>
</dbReference>
<evidence type="ECO:0000259" key="6">
    <source>
        <dbReference type="Pfam" id="PF00501"/>
    </source>
</evidence>
<reference evidence="8" key="1">
    <citation type="submission" date="2020-10" db="EMBL/GenBank/DDBJ databases">
        <authorList>
            <person name="Gilroy R."/>
        </authorList>
    </citation>
    <scope>NUCLEOTIDE SEQUENCE</scope>
    <source>
        <strain evidence="8">ChiBcec7-5410</strain>
    </source>
</reference>
<keyword evidence="5" id="KW-0812">Transmembrane</keyword>
<dbReference type="InterPro" id="IPR051087">
    <property type="entry name" value="Mitochondrial_ACSM"/>
</dbReference>
<evidence type="ECO:0000259" key="7">
    <source>
        <dbReference type="Pfam" id="PF13193"/>
    </source>
</evidence>
<keyword evidence="5" id="KW-0472">Membrane</keyword>
<dbReference type="InterPro" id="IPR025110">
    <property type="entry name" value="AMP-bd_C"/>
</dbReference>
<dbReference type="AlphaFoldDB" id="A0A9D1KRM7"/>
<comment type="caution">
    <text evidence="8">The sequence shown here is derived from an EMBL/GenBank/DDBJ whole genome shotgun (WGS) entry which is preliminary data.</text>
</comment>
<keyword evidence="5" id="KW-1133">Transmembrane helix</keyword>
<dbReference type="Gene3D" id="3.40.50.12780">
    <property type="entry name" value="N-terminal domain of ligase-like"/>
    <property type="match status" value="1"/>
</dbReference>
<dbReference type="Pfam" id="PF13193">
    <property type="entry name" value="AMP-binding_C"/>
    <property type="match status" value="1"/>
</dbReference>
<dbReference type="EMBL" id="DVLW01000100">
    <property type="protein sequence ID" value="HIT94270.1"/>
    <property type="molecule type" value="Genomic_DNA"/>
</dbReference>
<evidence type="ECO:0000256" key="3">
    <source>
        <dbReference type="ARBA" id="ARBA00022741"/>
    </source>
</evidence>
<gene>
    <name evidence="8" type="ORF">IAC43_03725</name>
</gene>